<accession>A0AAE0EPT5</accession>
<feature type="compositionally biased region" description="Basic and acidic residues" evidence="1">
    <location>
        <begin position="33"/>
        <end position="42"/>
    </location>
</feature>
<evidence type="ECO:0000313" key="3">
    <source>
        <dbReference type="Proteomes" id="UP001190700"/>
    </source>
</evidence>
<dbReference type="EMBL" id="LGRX02035213">
    <property type="protein sequence ID" value="KAK3235824.1"/>
    <property type="molecule type" value="Genomic_DNA"/>
</dbReference>
<feature type="compositionally biased region" description="Basic residues" evidence="1">
    <location>
        <begin position="172"/>
        <end position="182"/>
    </location>
</feature>
<feature type="region of interest" description="Disordered" evidence="1">
    <location>
        <begin position="156"/>
        <end position="188"/>
    </location>
</feature>
<feature type="region of interest" description="Disordered" evidence="1">
    <location>
        <begin position="24"/>
        <end position="111"/>
    </location>
</feature>
<evidence type="ECO:0000313" key="2">
    <source>
        <dbReference type="EMBL" id="KAK3235824.1"/>
    </source>
</evidence>
<organism evidence="2 3">
    <name type="scientific">Cymbomonas tetramitiformis</name>
    <dbReference type="NCBI Taxonomy" id="36881"/>
    <lineage>
        <taxon>Eukaryota</taxon>
        <taxon>Viridiplantae</taxon>
        <taxon>Chlorophyta</taxon>
        <taxon>Pyramimonadophyceae</taxon>
        <taxon>Pyramimonadales</taxon>
        <taxon>Pyramimonadaceae</taxon>
        <taxon>Cymbomonas</taxon>
    </lineage>
</organism>
<evidence type="ECO:0000256" key="1">
    <source>
        <dbReference type="SAM" id="MobiDB-lite"/>
    </source>
</evidence>
<comment type="caution">
    <text evidence="2">The sequence shown here is derived from an EMBL/GenBank/DDBJ whole genome shotgun (WGS) entry which is preliminary data.</text>
</comment>
<reference evidence="2 3" key="1">
    <citation type="journal article" date="2015" name="Genome Biol. Evol.">
        <title>Comparative Genomics of a Bacterivorous Green Alga Reveals Evolutionary Causalities and Consequences of Phago-Mixotrophic Mode of Nutrition.</title>
        <authorList>
            <person name="Burns J.A."/>
            <person name="Paasch A."/>
            <person name="Narechania A."/>
            <person name="Kim E."/>
        </authorList>
    </citation>
    <scope>NUCLEOTIDE SEQUENCE [LARGE SCALE GENOMIC DNA]</scope>
    <source>
        <strain evidence="2 3">PLY_AMNH</strain>
    </source>
</reference>
<name>A0AAE0EPT5_9CHLO</name>
<feature type="compositionally biased region" description="Acidic residues" evidence="1">
    <location>
        <begin position="50"/>
        <end position="74"/>
    </location>
</feature>
<dbReference type="Proteomes" id="UP001190700">
    <property type="component" value="Unassembled WGS sequence"/>
</dbReference>
<keyword evidence="3" id="KW-1185">Reference proteome</keyword>
<proteinExistence type="predicted"/>
<dbReference type="AlphaFoldDB" id="A0AAE0EPT5"/>
<sequence length="188" mass="20625">MHRICGRGYGPGSAVVANGARAVPSSFGDAPAEVEKEEKEGVGCKAAVKEEEEEEGGEREEKEEEEEKEDEEGVGWEAGVKGGKEEMVQEREEETAEAQSEGASLLRPAPPIFTEHFLRRPERRTCYPTPHSSHSHCLTPLPRIPHAELSACGAPACARPGHQGTQPPQRTAWHRSQHRTSTRRPVTC</sequence>
<gene>
    <name evidence="2" type="ORF">CYMTET_53985</name>
</gene>
<protein>
    <submittedName>
        <fullName evidence="2">Uncharacterized protein</fullName>
    </submittedName>
</protein>